<dbReference type="Pfam" id="PF25560">
    <property type="entry name" value="DUF7932"/>
    <property type="match status" value="1"/>
</dbReference>
<feature type="region of interest" description="Disordered" evidence="1">
    <location>
        <begin position="1"/>
        <end position="21"/>
    </location>
</feature>
<dbReference type="EMBL" id="WTPW01000651">
    <property type="protein sequence ID" value="KAF0492170.1"/>
    <property type="molecule type" value="Genomic_DNA"/>
</dbReference>
<accession>A0A8H4AG59</accession>
<dbReference type="OrthoDB" id="2436921at2759"/>
<evidence type="ECO:0000313" key="3">
    <source>
        <dbReference type="EMBL" id="KAF0492170.1"/>
    </source>
</evidence>
<evidence type="ECO:0000313" key="4">
    <source>
        <dbReference type="Proteomes" id="UP000439903"/>
    </source>
</evidence>
<keyword evidence="4" id="KW-1185">Reference proteome</keyword>
<reference evidence="3 4" key="1">
    <citation type="journal article" date="2019" name="Environ. Microbiol.">
        <title>At the nexus of three kingdoms: the genome of the mycorrhizal fungus Gigaspora margarita provides insights into plant, endobacterial and fungal interactions.</title>
        <authorList>
            <person name="Venice F."/>
            <person name="Ghignone S."/>
            <person name="Salvioli di Fossalunga A."/>
            <person name="Amselem J."/>
            <person name="Novero M."/>
            <person name="Xianan X."/>
            <person name="Sedzielewska Toro K."/>
            <person name="Morin E."/>
            <person name="Lipzen A."/>
            <person name="Grigoriev I.V."/>
            <person name="Henrissat B."/>
            <person name="Martin F.M."/>
            <person name="Bonfante P."/>
        </authorList>
    </citation>
    <scope>NUCLEOTIDE SEQUENCE [LARGE SCALE GENOMIC DNA]</scope>
    <source>
        <strain evidence="3 4">BEG34</strain>
    </source>
</reference>
<comment type="caution">
    <text evidence="3">The sequence shown here is derived from an EMBL/GenBank/DDBJ whole genome shotgun (WGS) entry which is preliminary data.</text>
</comment>
<organism evidence="3 4">
    <name type="scientific">Gigaspora margarita</name>
    <dbReference type="NCBI Taxonomy" id="4874"/>
    <lineage>
        <taxon>Eukaryota</taxon>
        <taxon>Fungi</taxon>
        <taxon>Fungi incertae sedis</taxon>
        <taxon>Mucoromycota</taxon>
        <taxon>Glomeromycotina</taxon>
        <taxon>Glomeromycetes</taxon>
        <taxon>Diversisporales</taxon>
        <taxon>Gigasporaceae</taxon>
        <taxon>Gigaspora</taxon>
    </lineage>
</organism>
<name>A0A8H4AG59_GIGMA</name>
<keyword evidence="3" id="KW-0176">Collagen</keyword>
<sequence length="1124" mass="126065">MSFKIDASGDNGINGVNGSHGSNGIGHIPMLNKDGQHGGDATEPTPGRDGGEIDLELMLELMPRRNSNRYIIIKGSYRKSRDNVTNVDLRELCDDYDSFELKARGGDGGNGGYGGNGGNGGTGYHGTNATKYTNAISGGTGGDGGDAGAGTSGADGGKGGIITLRVKDTDTELLLKFDLDVNGGKGGKAGRHGRPGKGGSGGFGGVGCQYTDISFNPFQEGLFDYTPRSKPGGNRGIFGNLGMNPYLCYPLCPGNQGDRGKIRLLVTDSETRIPREYHEVFNLRLHNSAILSDTGVFEPGAQIYVVSLTVENTSMMPTPRRDIRITVNDSEWIRNRNHGVLPQLINPLTSLRIDYYKPLSFLLKDHNVEIPGPPLRAYDKMFLTATTTGIEKTLTDFDIHGHTINVQYPIEITTISYVNSMVAGHESKVIWEVKNTSKVDFGAKSKNKRCIRIRLAKVDGEIPSRSLLFGLRKEVIISPMQALEKEYIINIPLLKAGEPLKFEGILKLGEAELFEGAEFRLYLELGEINFPSSPKIVHIKSFDVRVSTIYRGITAGFYPDVLLVTNHKTTRNEYLAWKKLIEQQFGFRFSVWDISQMGHFDLMRDISTHYSTEPTTLMKDFNGKAIIILNNEFEFGNKAQKVKAMQNFLPKNELLQAINMNNNRFYLVDRNNVKNDCIIALEEFLKVPSGVWRQNKLQFKHVRNFRQYLANNTISSDNFSAFEIQTKDKTRTDKKVKKINKILKQLCPNNEFHIISPSGDEEEIDCYITVVPCHMTTKRRIVLASVSDTYADPGEFVSKTMNFKGVIASLGIDNQFLLLKKVLASKLTAEMTEILEVLKLQIIYDVAVELSTICDGIGFNSSLGDYQVLDMMENLKCLVLKVESLSKSHNESNSMFPVKHDTRLGEWLIDILSQLYAFIKCLRAGIHQTVLPNRRTTKVQQQAMDLLHRIGEATIADFVDMRLLHQKQSTGSEALICQDMLASRSWIPYRKLSSKRREIIKTFEGEVKSLLHQKIQMHYIKQKNDANYILGGIFDPLKKIMRKNAMDVIFRPYESFADNTLYGRNFEKQRDGQVGGTRNIIILDQEYIQKSKKSEIETQKINLNTSKFLEFKSKMAMSRKSSFI</sequence>
<dbReference type="InterPro" id="IPR057692">
    <property type="entry name" value="DUF7932"/>
</dbReference>
<feature type="domain" description="DUF7932" evidence="2">
    <location>
        <begin position="294"/>
        <end position="408"/>
    </location>
</feature>
<feature type="region of interest" description="Disordered" evidence="1">
    <location>
        <begin position="31"/>
        <end position="50"/>
    </location>
</feature>
<dbReference type="Proteomes" id="UP000439903">
    <property type="component" value="Unassembled WGS sequence"/>
</dbReference>
<proteinExistence type="predicted"/>
<evidence type="ECO:0000256" key="1">
    <source>
        <dbReference type="SAM" id="MobiDB-lite"/>
    </source>
</evidence>
<dbReference type="AlphaFoldDB" id="A0A8H4AG59"/>
<protein>
    <submittedName>
        <fullName evidence="3">Collagen-like protein</fullName>
    </submittedName>
</protein>
<gene>
    <name evidence="3" type="ORF">F8M41_021792</name>
</gene>
<evidence type="ECO:0000259" key="2">
    <source>
        <dbReference type="Pfam" id="PF25560"/>
    </source>
</evidence>